<dbReference type="EMBL" id="AOMA01000006">
    <property type="protein sequence ID" value="EMA46837.1"/>
    <property type="molecule type" value="Genomic_DNA"/>
</dbReference>
<sequence>MVGYSFSPDSIVAAHADAFEPLERGKDREEKESRLNYALESWVSNADRDPVRARGRR</sequence>
<accession>M0MMB1</accession>
<evidence type="ECO:0000313" key="1">
    <source>
        <dbReference type="EMBL" id="EMA46837.1"/>
    </source>
</evidence>
<reference evidence="1 2" key="1">
    <citation type="journal article" date="2014" name="PLoS Genet.">
        <title>Phylogenetically driven sequencing of extremely halophilic archaea reveals strategies for static and dynamic osmo-response.</title>
        <authorList>
            <person name="Becker E.A."/>
            <person name="Seitzer P.M."/>
            <person name="Tritt A."/>
            <person name="Larsen D."/>
            <person name="Krusor M."/>
            <person name="Yao A.I."/>
            <person name="Wu D."/>
            <person name="Madern D."/>
            <person name="Eisen J.A."/>
            <person name="Darling A.E."/>
            <person name="Facciotti M.T."/>
        </authorList>
    </citation>
    <scope>NUCLEOTIDE SEQUENCE [LARGE SCALE GENOMIC DNA]</scope>
    <source>
        <strain evidence="1 2">JCM 10879</strain>
    </source>
</reference>
<organism evidence="1 2">
    <name type="scientific">Halobiforma nitratireducens JCM 10879</name>
    <dbReference type="NCBI Taxonomy" id="1227454"/>
    <lineage>
        <taxon>Archaea</taxon>
        <taxon>Methanobacteriati</taxon>
        <taxon>Methanobacteriota</taxon>
        <taxon>Stenosarchaea group</taxon>
        <taxon>Halobacteria</taxon>
        <taxon>Halobacteriales</taxon>
        <taxon>Natrialbaceae</taxon>
        <taxon>Halobiforma</taxon>
    </lineage>
</organism>
<keyword evidence="2" id="KW-1185">Reference proteome</keyword>
<comment type="caution">
    <text evidence="1">The sequence shown here is derived from an EMBL/GenBank/DDBJ whole genome shotgun (WGS) entry which is preliminary data.</text>
</comment>
<name>M0MMB1_9EURY</name>
<gene>
    <name evidence="1" type="ORF">C446_00911</name>
</gene>
<protein>
    <submittedName>
        <fullName evidence="1">Uncharacterized protein</fullName>
    </submittedName>
</protein>
<evidence type="ECO:0000313" key="2">
    <source>
        <dbReference type="Proteomes" id="UP000011607"/>
    </source>
</evidence>
<proteinExistence type="predicted"/>
<dbReference type="AlphaFoldDB" id="M0MMB1"/>
<dbReference type="Proteomes" id="UP000011607">
    <property type="component" value="Unassembled WGS sequence"/>
</dbReference>